<sequence length="191" mass="21343">MKRPSFVRYRLKQNRIIDKIHKALKAELNINIRRKVVAHIWKKHGCRKNALKWRTGTLIPSYFFTLHHMIKAIIQSTIFLNDGWDELFPKQIYIYASFPKPIGCSLVNLTTSKNIPSSTTVVSSNIDGMQWEERLDGEEPKRPGLLFVGASNSRPPLAAATGVALFSHPAAASLKTSAAEASCQESALNNA</sequence>
<protein>
    <submittedName>
        <fullName evidence="1">Uncharacterized protein</fullName>
    </submittedName>
</protein>
<dbReference type="EMBL" id="JYDP01000184">
    <property type="protein sequence ID" value="KRZ03724.1"/>
    <property type="molecule type" value="Genomic_DNA"/>
</dbReference>
<comment type="caution">
    <text evidence="1">The sequence shown here is derived from an EMBL/GenBank/DDBJ whole genome shotgun (WGS) entry which is preliminary data.</text>
</comment>
<accession>A0A0V1GZK8</accession>
<evidence type="ECO:0000313" key="1">
    <source>
        <dbReference type="EMBL" id="KRZ03724.1"/>
    </source>
</evidence>
<organism evidence="1 2">
    <name type="scientific">Trichinella zimbabwensis</name>
    <dbReference type="NCBI Taxonomy" id="268475"/>
    <lineage>
        <taxon>Eukaryota</taxon>
        <taxon>Metazoa</taxon>
        <taxon>Ecdysozoa</taxon>
        <taxon>Nematoda</taxon>
        <taxon>Enoplea</taxon>
        <taxon>Dorylaimia</taxon>
        <taxon>Trichinellida</taxon>
        <taxon>Trichinellidae</taxon>
        <taxon>Trichinella</taxon>
    </lineage>
</organism>
<gene>
    <name evidence="1" type="ORF">T11_4297</name>
</gene>
<dbReference type="Proteomes" id="UP000055024">
    <property type="component" value="Unassembled WGS sequence"/>
</dbReference>
<evidence type="ECO:0000313" key="2">
    <source>
        <dbReference type="Proteomes" id="UP000055024"/>
    </source>
</evidence>
<name>A0A0V1GZK8_9BILA</name>
<proteinExistence type="predicted"/>
<reference evidence="1 2" key="1">
    <citation type="submission" date="2015-01" db="EMBL/GenBank/DDBJ databases">
        <title>Evolution of Trichinella species and genotypes.</title>
        <authorList>
            <person name="Korhonen P.K."/>
            <person name="Edoardo P."/>
            <person name="Giuseppe L.R."/>
            <person name="Gasser R.B."/>
        </authorList>
    </citation>
    <scope>NUCLEOTIDE SEQUENCE [LARGE SCALE GENOMIC DNA]</scope>
    <source>
        <strain evidence="1">ISS1029</strain>
    </source>
</reference>
<keyword evidence="2" id="KW-1185">Reference proteome</keyword>
<dbReference type="AlphaFoldDB" id="A0A0V1GZK8"/>
<dbReference type="OrthoDB" id="5919813at2759"/>